<gene>
    <name evidence="2" type="ORF">SV7mr_35070</name>
</gene>
<keyword evidence="1" id="KW-0732">Signal</keyword>
<dbReference type="EMBL" id="CP036272">
    <property type="protein sequence ID" value="QDT60977.1"/>
    <property type="molecule type" value="Genomic_DNA"/>
</dbReference>
<sequence precursor="true">MKYLLTSCLLLACLCLTGCGPQSPDALIKEQISIINETADTVEAADSLDDAKASMEKLSKRGEAVTAKLDALNLSDSEKAELMQRHQKDLMSAMMRLQKVMISKTFNEAKSGMDFMKSMPLP</sequence>
<proteinExistence type="predicted"/>
<evidence type="ECO:0000313" key="3">
    <source>
        <dbReference type="Proteomes" id="UP000315003"/>
    </source>
</evidence>
<name>A0A517SXV4_9BACT</name>
<protein>
    <submittedName>
        <fullName evidence="2">Uncharacterized protein</fullName>
    </submittedName>
</protein>
<organism evidence="2 3">
    <name type="scientific">Stieleria bergensis</name>
    <dbReference type="NCBI Taxonomy" id="2528025"/>
    <lineage>
        <taxon>Bacteria</taxon>
        <taxon>Pseudomonadati</taxon>
        <taxon>Planctomycetota</taxon>
        <taxon>Planctomycetia</taxon>
        <taxon>Pirellulales</taxon>
        <taxon>Pirellulaceae</taxon>
        <taxon>Stieleria</taxon>
    </lineage>
</organism>
<feature type="chain" id="PRO_5021866554" evidence="1">
    <location>
        <begin position="19"/>
        <end position="122"/>
    </location>
</feature>
<dbReference type="Proteomes" id="UP000315003">
    <property type="component" value="Chromosome"/>
</dbReference>
<evidence type="ECO:0000313" key="2">
    <source>
        <dbReference type="EMBL" id="QDT60977.1"/>
    </source>
</evidence>
<dbReference type="AlphaFoldDB" id="A0A517SXV4"/>
<evidence type="ECO:0000256" key="1">
    <source>
        <dbReference type="SAM" id="SignalP"/>
    </source>
</evidence>
<accession>A0A517SXV4</accession>
<keyword evidence="3" id="KW-1185">Reference proteome</keyword>
<reference evidence="2 3" key="1">
    <citation type="submission" date="2019-02" db="EMBL/GenBank/DDBJ databases">
        <title>Deep-cultivation of Planctomycetes and their phenomic and genomic characterization uncovers novel biology.</title>
        <authorList>
            <person name="Wiegand S."/>
            <person name="Jogler M."/>
            <person name="Boedeker C."/>
            <person name="Pinto D."/>
            <person name="Vollmers J."/>
            <person name="Rivas-Marin E."/>
            <person name="Kohn T."/>
            <person name="Peeters S.H."/>
            <person name="Heuer A."/>
            <person name="Rast P."/>
            <person name="Oberbeckmann S."/>
            <person name="Bunk B."/>
            <person name="Jeske O."/>
            <person name="Meyerdierks A."/>
            <person name="Storesund J.E."/>
            <person name="Kallscheuer N."/>
            <person name="Luecker S."/>
            <person name="Lage O.M."/>
            <person name="Pohl T."/>
            <person name="Merkel B.J."/>
            <person name="Hornburger P."/>
            <person name="Mueller R.-W."/>
            <person name="Bruemmer F."/>
            <person name="Labrenz M."/>
            <person name="Spormann A.M."/>
            <person name="Op den Camp H."/>
            <person name="Overmann J."/>
            <person name="Amann R."/>
            <person name="Jetten M.S.M."/>
            <person name="Mascher T."/>
            <person name="Medema M.H."/>
            <person name="Devos D.P."/>
            <person name="Kaster A.-K."/>
            <person name="Ovreas L."/>
            <person name="Rohde M."/>
            <person name="Galperin M.Y."/>
            <person name="Jogler C."/>
        </authorList>
    </citation>
    <scope>NUCLEOTIDE SEQUENCE [LARGE SCALE GENOMIC DNA]</scope>
    <source>
        <strain evidence="2 3">SV_7m_r</strain>
    </source>
</reference>
<feature type="signal peptide" evidence="1">
    <location>
        <begin position="1"/>
        <end position="18"/>
    </location>
</feature>